<accession>A0A4Q7LVV3</accession>
<name>A0A4Q7LVV3_9BURK</name>
<keyword evidence="3" id="KW-1185">Reference proteome</keyword>
<dbReference type="AlphaFoldDB" id="A0A4Q7LVV3"/>
<dbReference type="Proteomes" id="UP000293433">
    <property type="component" value="Unassembled WGS sequence"/>
</dbReference>
<protein>
    <submittedName>
        <fullName evidence="2">Uncharacterized protein</fullName>
    </submittedName>
</protein>
<evidence type="ECO:0000313" key="2">
    <source>
        <dbReference type="EMBL" id="RZS57809.1"/>
    </source>
</evidence>
<feature type="region of interest" description="Disordered" evidence="1">
    <location>
        <begin position="143"/>
        <end position="179"/>
    </location>
</feature>
<evidence type="ECO:0000256" key="1">
    <source>
        <dbReference type="SAM" id="MobiDB-lite"/>
    </source>
</evidence>
<organism evidence="2 3">
    <name type="scientific">Sphaerotilus mobilis</name>
    <dbReference type="NCBI Taxonomy" id="47994"/>
    <lineage>
        <taxon>Bacteria</taxon>
        <taxon>Pseudomonadati</taxon>
        <taxon>Pseudomonadota</taxon>
        <taxon>Betaproteobacteria</taxon>
        <taxon>Burkholderiales</taxon>
        <taxon>Sphaerotilaceae</taxon>
        <taxon>Sphaerotilus</taxon>
    </lineage>
</organism>
<comment type="caution">
    <text evidence="2">The sequence shown here is derived from an EMBL/GenBank/DDBJ whole genome shotgun (WGS) entry which is preliminary data.</text>
</comment>
<dbReference type="EMBL" id="SGWV01000007">
    <property type="protein sequence ID" value="RZS57809.1"/>
    <property type="molecule type" value="Genomic_DNA"/>
</dbReference>
<proteinExistence type="predicted"/>
<feature type="compositionally biased region" description="Basic and acidic residues" evidence="1">
    <location>
        <begin position="1"/>
        <end position="13"/>
    </location>
</feature>
<feature type="region of interest" description="Disordered" evidence="1">
    <location>
        <begin position="1"/>
        <end position="43"/>
    </location>
</feature>
<sequence length="234" mass="25946">MPISREVNEERRPAVRPAGRPGRRSCSGGFRLQASDHRAPEQATHLMTAGTAGLAELRQGRPPGRGETQDAVRRLDAKRNGPTELSEGTPGVHGEGLLCSGCGRSRPACELTQFHQADVWFGRQGWPERQQCEVLLTYRVPGSGRHRRNQVNDRQVSMKPAAAQSSRQHTRQRGYPRAARQRRLGLTIPEDSPHSGNHLMANNHMTLAGSSRCKIESDRRVSITPCLDRVRSLT</sequence>
<evidence type="ECO:0000313" key="3">
    <source>
        <dbReference type="Proteomes" id="UP000293433"/>
    </source>
</evidence>
<reference evidence="2 3" key="1">
    <citation type="submission" date="2019-02" db="EMBL/GenBank/DDBJ databases">
        <title>Genomic Encyclopedia of Type Strains, Phase IV (KMG-IV): sequencing the most valuable type-strain genomes for metagenomic binning, comparative biology and taxonomic classification.</title>
        <authorList>
            <person name="Goeker M."/>
        </authorList>
    </citation>
    <scope>NUCLEOTIDE SEQUENCE [LARGE SCALE GENOMIC DNA]</scope>
    <source>
        <strain evidence="2 3">DSM 10617</strain>
    </source>
</reference>
<gene>
    <name evidence="2" type="ORF">EV685_0079</name>
</gene>
<feature type="compositionally biased region" description="Basic residues" evidence="1">
    <location>
        <begin position="168"/>
        <end position="179"/>
    </location>
</feature>